<dbReference type="InterPro" id="IPR013568">
    <property type="entry name" value="SEFIR_dom"/>
</dbReference>
<dbReference type="Gene3D" id="3.40.50.11530">
    <property type="match status" value="1"/>
</dbReference>
<gene>
    <name evidence="3" type="ORF">LV75_006867</name>
</gene>
<feature type="domain" description="SEFIR" evidence="2">
    <location>
        <begin position="2"/>
        <end position="137"/>
    </location>
</feature>
<reference evidence="3 4" key="1">
    <citation type="submission" date="2022-06" db="EMBL/GenBank/DDBJ databases">
        <title>Genomic Encyclopedia of Archaeal and Bacterial Type Strains, Phase II (KMG-II): from individual species to whole genera.</title>
        <authorList>
            <person name="Goeker M."/>
        </authorList>
    </citation>
    <scope>NUCLEOTIDE SEQUENCE [LARGE SCALE GENOMIC DNA]</scope>
    <source>
        <strain evidence="3 4">DSM 44255</strain>
    </source>
</reference>
<evidence type="ECO:0000313" key="3">
    <source>
        <dbReference type="EMBL" id="MCP2274333.1"/>
    </source>
</evidence>
<dbReference type="Pfam" id="PF08357">
    <property type="entry name" value="SEFIR"/>
    <property type="match status" value="1"/>
</dbReference>
<proteinExistence type="predicted"/>
<name>A0ABT1INT8_9PSEU</name>
<dbReference type="Pfam" id="PF25000">
    <property type="entry name" value="DUF7779"/>
    <property type="match status" value="1"/>
</dbReference>
<evidence type="ECO:0000256" key="1">
    <source>
        <dbReference type="SAM" id="MobiDB-lite"/>
    </source>
</evidence>
<dbReference type="SUPFAM" id="SSF48452">
    <property type="entry name" value="TPR-like"/>
    <property type="match status" value="2"/>
</dbReference>
<dbReference type="Gene3D" id="1.25.40.10">
    <property type="entry name" value="Tetratricopeptide repeat domain"/>
    <property type="match status" value="1"/>
</dbReference>
<comment type="caution">
    <text evidence="3">The sequence shown here is derived from an EMBL/GenBank/DDBJ whole genome shotgun (WGS) entry which is preliminary data.</text>
</comment>
<dbReference type="InterPro" id="IPR011990">
    <property type="entry name" value="TPR-like_helical_dom_sf"/>
</dbReference>
<dbReference type="EMBL" id="JAMTCO010000023">
    <property type="protein sequence ID" value="MCP2274333.1"/>
    <property type="molecule type" value="Genomic_DNA"/>
</dbReference>
<feature type="region of interest" description="Disordered" evidence="1">
    <location>
        <begin position="164"/>
        <end position="184"/>
    </location>
</feature>
<dbReference type="SUPFAM" id="SSF52540">
    <property type="entry name" value="P-loop containing nucleoside triphosphate hydrolases"/>
    <property type="match status" value="1"/>
</dbReference>
<dbReference type="PROSITE" id="PS51534">
    <property type="entry name" value="SEFIR"/>
    <property type="match status" value="1"/>
</dbReference>
<dbReference type="Gene3D" id="3.40.50.300">
    <property type="entry name" value="P-loop containing nucleotide triphosphate hydrolases"/>
    <property type="match status" value="1"/>
</dbReference>
<dbReference type="PANTHER" id="PTHR35205">
    <property type="entry name" value="NB-ARC AND TPR DOMAIN PROTEIN"/>
    <property type="match status" value="1"/>
</dbReference>
<organism evidence="3 4">
    <name type="scientific">Actinokineospora diospyrosa</name>
    <dbReference type="NCBI Taxonomy" id="103728"/>
    <lineage>
        <taxon>Bacteria</taxon>
        <taxon>Bacillati</taxon>
        <taxon>Actinomycetota</taxon>
        <taxon>Actinomycetes</taxon>
        <taxon>Pseudonocardiales</taxon>
        <taxon>Pseudonocardiaceae</taxon>
        <taxon>Actinokineospora</taxon>
    </lineage>
</organism>
<dbReference type="InterPro" id="IPR035897">
    <property type="entry name" value="Toll_tir_struct_dom_sf"/>
</dbReference>
<dbReference type="InterPro" id="IPR041664">
    <property type="entry name" value="AAA_16"/>
</dbReference>
<evidence type="ECO:0000259" key="2">
    <source>
        <dbReference type="PROSITE" id="PS51534"/>
    </source>
</evidence>
<dbReference type="SUPFAM" id="SSF52200">
    <property type="entry name" value="Toll/Interleukin receptor TIR domain"/>
    <property type="match status" value="1"/>
</dbReference>
<keyword evidence="4" id="KW-1185">Reference proteome</keyword>
<dbReference type="InterPro" id="IPR056681">
    <property type="entry name" value="DUF7779"/>
</dbReference>
<accession>A0ABT1INT8</accession>
<dbReference type="InterPro" id="IPR027417">
    <property type="entry name" value="P-loop_NTPase"/>
</dbReference>
<evidence type="ECO:0000313" key="4">
    <source>
        <dbReference type="Proteomes" id="UP001205185"/>
    </source>
</evidence>
<protein>
    <submittedName>
        <fullName evidence="3">Tetratricopeptide repeat-containing protein</fullName>
    </submittedName>
</protein>
<sequence>MARRVFLSYAHESEEHRALVRSFWSFLRNNGVDAVFDQVAEGERQDWALWMADQIRDAEVVLCVASPQYRLRSQQQAEGNGVRWEARLIRAEFYASGGDLQKFVPVVLPGQSPDGVPDFLAPAITTVYTVRDLTVPGAEDLLRFILRKPKLVEPPVLPEPDFDTWTPETVEPAPPVTDQVVSPNIGDMTPVVGRDQELADLRAAFTAPKKSRAPVVRILTGMGGVGKSSLARAYAERHLDDYGVVWWIHAEDKVARERDYRDLLDLVRPASEAALVRNPVHAVNTWLSELKQPWLLILDNVPTAAALNGLVPARGNGHVLVTSQAGRWPKPDTVHRVEPLETSAAVELLTTTTEDTDADTAAELADELGGLPLALTQAAAFTATTGIGLADYLRFYRDRSADLQADNQPDDYPHTVATTWLLAIERLSPLAREVLDTIAYLAPDAIPTSVLHPLADDELTLVRAIGELLSHSLITRGTTTTITVHRLVQSVTRHRDGLAHATRARDLVAAALPRPILVVDTMTAWQDLHAHVLAVVGHLPDDPEAFELRFRVAQLYDDLGLRRIAVVQAERLLEDAEPALGGETALVLRVRGHLAFWTRDGDESRARLEEVLAAQVALLGVDHPEVLDTRHDIATSCLELDEYESAKAMFAEVASARARVLGASDYRTLVSRSYVADVLAEMGQIDDAIALYETVLADAAAEFGEISPQFIDLQSEYADHLGRRGDPATARDMYTVIVQRLADLRGEYDPLTVGLHLPWASWTAMAGNPQKAGSIVLRMLVILRKSLSKQSPLVKQFEEGLRSIKNGQGMSRQTGKRRR</sequence>
<dbReference type="Proteomes" id="UP001205185">
    <property type="component" value="Unassembled WGS sequence"/>
</dbReference>
<dbReference type="Pfam" id="PF13191">
    <property type="entry name" value="AAA_16"/>
    <property type="match status" value="1"/>
</dbReference>
<dbReference type="PANTHER" id="PTHR35205:SF1">
    <property type="entry name" value="ZU5 DOMAIN-CONTAINING PROTEIN"/>
    <property type="match status" value="1"/>
</dbReference>
<dbReference type="RefSeq" id="WP_253891663.1">
    <property type="nucleotide sequence ID" value="NZ_BAAAVB010000018.1"/>
</dbReference>
<dbReference type="Pfam" id="PF13424">
    <property type="entry name" value="TPR_12"/>
    <property type="match status" value="1"/>
</dbReference>